<protein>
    <submittedName>
        <fullName evidence="1">Uncharacterized protein</fullName>
    </submittedName>
</protein>
<organism evidence="1 2">
    <name type="scientific">Vespula maculifrons</name>
    <name type="common">Eastern yellow jacket</name>
    <name type="synonym">Wasp</name>
    <dbReference type="NCBI Taxonomy" id="7453"/>
    <lineage>
        <taxon>Eukaryota</taxon>
        <taxon>Metazoa</taxon>
        <taxon>Ecdysozoa</taxon>
        <taxon>Arthropoda</taxon>
        <taxon>Hexapoda</taxon>
        <taxon>Insecta</taxon>
        <taxon>Pterygota</taxon>
        <taxon>Neoptera</taxon>
        <taxon>Endopterygota</taxon>
        <taxon>Hymenoptera</taxon>
        <taxon>Apocrita</taxon>
        <taxon>Aculeata</taxon>
        <taxon>Vespoidea</taxon>
        <taxon>Vespidae</taxon>
        <taxon>Vespinae</taxon>
        <taxon>Vespula</taxon>
    </lineage>
</organism>
<reference evidence="1 2" key="1">
    <citation type="journal article" date="2024" name="Ann. Entomol. Soc. Am.">
        <title>Genomic analyses of the southern and eastern yellowjacket wasps (Hymenoptera: Vespidae) reveal evolutionary signatures of social life.</title>
        <authorList>
            <person name="Catto M.A."/>
            <person name="Caine P.B."/>
            <person name="Orr S.E."/>
            <person name="Hunt B.G."/>
            <person name="Goodisman M.A.D."/>
        </authorList>
    </citation>
    <scope>NUCLEOTIDE SEQUENCE [LARGE SCALE GENOMIC DNA]</scope>
    <source>
        <strain evidence="1">232</strain>
        <tissue evidence="1">Head and thorax</tissue>
    </source>
</reference>
<evidence type="ECO:0000313" key="2">
    <source>
        <dbReference type="Proteomes" id="UP001607303"/>
    </source>
</evidence>
<name>A0ABD2CM87_VESMC</name>
<evidence type="ECO:0000313" key="1">
    <source>
        <dbReference type="EMBL" id="KAL2746216.1"/>
    </source>
</evidence>
<dbReference type="AlphaFoldDB" id="A0ABD2CM87"/>
<accession>A0ABD2CM87</accession>
<proteinExistence type="predicted"/>
<keyword evidence="2" id="KW-1185">Reference proteome</keyword>
<sequence length="154" mass="17880">MFSYQLSSGLKKLYHNLQFCPKKILLYNGVDNTIIDPRWLVIKIEKLQTFRNICMFHRKLSSPKTCTKFQHASVDEHEAGITIVLECPPTCRKFKNQRKTNFDLKCTLLKAELSINRQKVECRQQSYCCVNKDNNFVNIVADINTNFIATSTPT</sequence>
<dbReference type="Proteomes" id="UP001607303">
    <property type="component" value="Unassembled WGS sequence"/>
</dbReference>
<gene>
    <name evidence="1" type="ORF">V1477_004586</name>
</gene>
<dbReference type="EMBL" id="JAYRBN010000037">
    <property type="protein sequence ID" value="KAL2746216.1"/>
    <property type="molecule type" value="Genomic_DNA"/>
</dbReference>
<comment type="caution">
    <text evidence="1">The sequence shown here is derived from an EMBL/GenBank/DDBJ whole genome shotgun (WGS) entry which is preliminary data.</text>
</comment>